<sequence>MGVALAWRLGFGLLVLALLSPTQTGGDNRTTTSPLSNSSEVTSGPLSTLNRTTTRGHGNSLQSTAGLFMLSVSLLSIC</sequence>
<reference evidence="3 4" key="1">
    <citation type="journal article" date="2010" name="Nature">
        <title>The sequence and de novo assembly of the giant panda genome.</title>
        <authorList>
            <person name="Li R."/>
            <person name="Fan W."/>
            <person name="Tian G."/>
            <person name="Zhu H."/>
            <person name="He L."/>
            <person name="Cai J."/>
            <person name="Huang Q."/>
            <person name="Cai Q."/>
            <person name="Li B."/>
            <person name="Bai Y."/>
            <person name="Zhang Z."/>
            <person name="Zhang Y."/>
            <person name="Wang W."/>
            <person name="Li J."/>
            <person name="Wei F."/>
            <person name="Li H."/>
            <person name="Jian M."/>
            <person name="Li J."/>
            <person name="Zhang Z."/>
            <person name="Nielsen R."/>
            <person name="Li D."/>
            <person name="Gu W."/>
            <person name="Yang Z."/>
            <person name="Xuan Z."/>
            <person name="Ryder O.A."/>
            <person name="Leung F.C."/>
            <person name="Zhou Y."/>
            <person name="Cao J."/>
            <person name="Sun X."/>
            <person name="Fu Y."/>
            <person name="Fang X."/>
            <person name="Guo X."/>
            <person name="Wang B."/>
            <person name="Hou R."/>
            <person name="Shen F."/>
            <person name="Mu B."/>
            <person name="Ni P."/>
            <person name="Lin R."/>
            <person name="Qian W."/>
            <person name="Wang G."/>
            <person name="Yu C."/>
            <person name="Nie W."/>
            <person name="Wang J."/>
            <person name="Wu Z."/>
            <person name="Liang H."/>
            <person name="Min J."/>
            <person name="Wu Q."/>
            <person name="Cheng S."/>
            <person name="Ruan J."/>
            <person name="Wang M."/>
            <person name="Shi Z."/>
            <person name="Wen M."/>
            <person name="Liu B."/>
            <person name="Ren X."/>
            <person name="Zheng H."/>
            <person name="Dong D."/>
            <person name="Cook K."/>
            <person name="Shan G."/>
            <person name="Zhang H."/>
            <person name="Kosiol C."/>
            <person name="Xie X."/>
            <person name="Lu Z."/>
            <person name="Zheng H."/>
            <person name="Li Y."/>
            <person name="Steiner C.C."/>
            <person name="Lam T.T."/>
            <person name="Lin S."/>
            <person name="Zhang Q."/>
            <person name="Li G."/>
            <person name="Tian J."/>
            <person name="Gong T."/>
            <person name="Liu H."/>
            <person name="Zhang D."/>
            <person name="Fang L."/>
            <person name="Ye C."/>
            <person name="Zhang J."/>
            <person name="Hu W."/>
            <person name="Xu A."/>
            <person name="Ren Y."/>
            <person name="Zhang G."/>
            <person name="Bruford M.W."/>
            <person name="Li Q."/>
            <person name="Ma L."/>
            <person name="Guo Y."/>
            <person name="An N."/>
            <person name="Hu Y."/>
            <person name="Zheng Y."/>
            <person name="Shi Y."/>
            <person name="Li Z."/>
            <person name="Liu Q."/>
            <person name="Chen Y."/>
            <person name="Zhao J."/>
            <person name="Qu N."/>
            <person name="Zhao S."/>
            <person name="Tian F."/>
            <person name="Wang X."/>
            <person name="Wang H."/>
            <person name="Xu L."/>
            <person name="Liu X."/>
            <person name="Vinar T."/>
            <person name="Wang Y."/>
            <person name="Lam T.W."/>
            <person name="Yiu S.M."/>
            <person name="Liu S."/>
            <person name="Zhang H."/>
            <person name="Li D."/>
            <person name="Huang Y."/>
            <person name="Wang X."/>
            <person name="Yang G."/>
            <person name="Jiang Z."/>
            <person name="Wang J."/>
            <person name="Qin N."/>
            <person name="Li L."/>
            <person name="Li J."/>
            <person name="Bolund L."/>
            <person name="Kristiansen K."/>
            <person name="Wong G.K."/>
            <person name="Olson M."/>
            <person name="Zhang X."/>
            <person name="Li S."/>
            <person name="Yang H."/>
            <person name="Wang J."/>
            <person name="Wang J."/>
        </authorList>
    </citation>
    <scope>NUCLEOTIDE SEQUENCE [LARGE SCALE GENOMIC DNA]</scope>
</reference>
<dbReference type="GO" id="GO:0009897">
    <property type="term" value="C:external side of plasma membrane"/>
    <property type="evidence" value="ECO:0007669"/>
    <property type="project" value="TreeGrafter"/>
</dbReference>
<dbReference type="GO" id="GO:0001775">
    <property type="term" value="P:cell activation"/>
    <property type="evidence" value="ECO:0007669"/>
    <property type="project" value="TreeGrafter"/>
</dbReference>
<dbReference type="PANTHER" id="PTHR16676">
    <property type="entry name" value="SIGNAL TRANSDUCER CD24"/>
    <property type="match status" value="1"/>
</dbReference>
<feature type="chain" id="PRO_5031536653" description="CD24 molecule" evidence="2">
    <location>
        <begin position="25"/>
        <end position="78"/>
    </location>
</feature>
<reference evidence="3" key="3">
    <citation type="submission" date="2025-09" db="UniProtKB">
        <authorList>
            <consortium name="Ensembl"/>
        </authorList>
    </citation>
    <scope>IDENTIFICATION</scope>
</reference>
<dbReference type="GO" id="GO:0030296">
    <property type="term" value="F:protein tyrosine kinase activator activity"/>
    <property type="evidence" value="ECO:0007669"/>
    <property type="project" value="TreeGrafter"/>
</dbReference>
<dbReference type="Pfam" id="PF14984">
    <property type="entry name" value="CD24"/>
    <property type="match status" value="1"/>
</dbReference>
<proteinExistence type="predicted"/>
<keyword evidence="4" id="KW-1185">Reference proteome</keyword>
<dbReference type="Proteomes" id="UP000008912">
    <property type="component" value="Unassembled WGS sequence"/>
</dbReference>
<dbReference type="GO" id="GO:0007155">
    <property type="term" value="P:cell adhesion"/>
    <property type="evidence" value="ECO:0007669"/>
    <property type="project" value="InterPro"/>
</dbReference>
<dbReference type="GO" id="GO:0022407">
    <property type="term" value="P:regulation of cell-cell adhesion"/>
    <property type="evidence" value="ECO:0007669"/>
    <property type="project" value="TreeGrafter"/>
</dbReference>
<dbReference type="AlphaFoldDB" id="A0A7N5P527"/>
<keyword evidence="2" id="KW-0732">Signal</keyword>
<reference evidence="3" key="2">
    <citation type="submission" date="2025-08" db="UniProtKB">
        <authorList>
            <consortium name="Ensembl"/>
        </authorList>
    </citation>
    <scope>IDENTIFICATION</scope>
</reference>
<dbReference type="GO" id="GO:0045121">
    <property type="term" value="C:membrane raft"/>
    <property type="evidence" value="ECO:0007669"/>
    <property type="project" value="TreeGrafter"/>
</dbReference>
<dbReference type="GeneTree" id="ENSGT00960000190953"/>
<feature type="signal peptide" evidence="2">
    <location>
        <begin position="1"/>
        <end position="24"/>
    </location>
</feature>
<evidence type="ECO:0000313" key="3">
    <source>
        <dbReference type="Ensembl" id="ENSAMEP00000030565.1"/>
    </source>
</evidence>
<accession>A0A7N5P527</accession>
<evidence type="ECO:0000256" key="1">
    <source>
        <dbReference type="SAM" id="MobiDB-lite"/>
    </source>
</evidence>
<protein>
    <recommendedName>
        <fullName evidence="5">CD24 molecule</fullName>
    </recommendedName>
</protein>
<evidence type="ECO:0000313" key="4">
    <source>
        <dbReference type="Proteomes" id="UP000008912"/>
    </source>
</evidence>
<evidence type="ECO:0008006" key="5">
    <source>
        <dbReference type="Google" id="ProtNLM"/>
    </source>
</evidence>
<organism evidence="3 4">
    <name type="scientific">Ailuropoda melanoleuca</name>
    <name type="common">Giant panda</name>
    <dbReference type="NCBI Taxonomy" id="9646"/>
    <lineage>
        <taxon>Eukaryota</taxon>
        <taxon>Metazoa</taxon>
        <taxon>Chordata</taxon>
        <taxon>Craniata</taxon>
        <taxon>Vertebrata</taxon>
        <taxon>Euteleostomi</taxon>
        <taxon>Mammalia</taxon>
        <taxon>Eutheria</taxon>
        <taxon>Laurasiatheria</taxon>
        <taxon>Carnivora</taxon>
        <taxon>Caniformia</taxon>
        <taxon>Ursidae</taxon>
        <taxon>Ailuropoda</taxon>
    </lineage>
</organism>
<dbReference type="Ensembl" id="ENSAMET00000034919.1">
    <property type="protein sequence ID" value="ENSAMEP00000030565.1"/>
    <property type="gene ID" value="ENSAMEG00000024888.1"/>
</dbReference>
<name>A0A7N5P527_AILME</name>
<feature type="region of interest" description="Disordered" evidence="1">
    <location>
        <begin position="22"/>
        <end position="61"/>
    </location>
</feature>
<dbReference type="InParanoid" id="A0A7N5P527"/>
<evidence type="ECO:0000256" key="2">
    <source>
        <dbReference type="SAM" id="SignalP"/>
    </source>
</evidence>
<dbReference type="InterPro" id="IPR028029">
    <property type="entry name" value="CD24"/>
</dbReference>
<dbReference type="PANTHER" id="PTHR16676:SF0">
    <property type="entry name" value="SIGNAL TRANSDUCER CD24"/>
    <property type="match status" value="1"/>
</dbReference>